<dbReference type="RefSeq" id="WP_069443369.1">
    <property type="nucleotide sequence ID" value="NZ_LPWE01000003.1"/>
</dbReference>
<dbReference type="InterPro" id="IPR011970">
    <property type="entry name" value="MltB_2"/>
</dbReference>
<feature type="domain" description="Peptidoglycan binding-like" evidence="2">
    <location>
        <begin position="350"/>
        <end position="406"/>
    </location>
</feature>
<dbReference type="InterPro" id="IPR036365">
    <property type="entry name" value="PGBD-like_sf"/>
</dbReference>
<dbReference type="InterPro" id="IPR002477">
    <property type="entry name" value="Peptidoglycan-bd-like"/>
</dbReference>
<feature type="signal peptide" evidence="1">
    <location>
        <begin position="1"/>
        <end position="32"/>
    </location>
</feature>
<organism evidence="4 5">
    <name type="scientific">Methyloceanibacter stevinii</name>
    <dbReference type="NCBI Taxonomy" id="1774970"/>
    <lineage>
        <taxon>Bacteria</taxon>
        <taxon>Pseudomonadati</taxon>
        <taxon>Pseudomonadota</taxon>
        <taxon>Alphaproteobacteria</taxon>
        <taxon>Hyphomicrobiales</taxon>
        <taxon>Hyphomicrobiaceae</taxon>
        <taxon>Methyloceanibacter</taxon>
    </lineage>
</organism>
<proteinExistence type="predicted"/>
<dbReference type="Pfam" id="PF13406">
    <property type="entry name" value="SLT_2"/>
    <property type="match status" value="1"/>
</dbReference>
<dbReference type="InterPro" id="IPR023346">
    <property type="entry name" value="Lysozyme-like_dom_sf"/>
</dbReference>
<accession>A0A1E3VTP8</accession>
<name>A0A1E3VTP8_9HYPH</name>
<evidence type="ECO:0000259" key="3">
    <source>
        <dbReference type="Pfam" id="PF13406"/>
    </source>
</evidence>
<keyword evidence="1" id="KW-0732">Signal</keyword>
<evidence type="ECO:0000256" key="1">
    <source>
        <dbReference type="SAM" id="SignalP"/>
    </source>
</evidence>
<feature type="domain" description="Transglycosylase SLT" evidence="3">
    <location>
        <begin position="41"/>
        <end position="332"/>
    </location>
</feature>
<dbReference type="EMBL" id="LPWE01000003">
    <property type="protein sequence ID" value="ODR96903.1"/>
    <property type="molecule type" value="Genomic_DNA"/>
</dbReference>
<sequence>MSTHPLTRVIRFSVLAGLCAAVLFGSASSALAQKCPGPAGFNKWLQGFKQQAIAAGVSPQTVATALNGVTYDPRVVAKDRAQGVFAQDYLTFTNRMVNKNRLASGRARLQKYAPVFKRIEQQYGVPGPVLVAYWGLETDFGAFMGNMDSIRSLATLSYDCRRPEEFREQLLDALKVLDRGDLHRSQMRGPTHGEVGQFQFQPSTYYNFAVDYDGDGRRDLVKSVPDSLASAANYIASKGWQAGQPWLEEVIVPQNLPWDQADVTIQRPRLFWSKYGVKYRNGQPVPADATPASLLLPMGRNGPAFLAYPNFINVYLDWNNSLVYSTAAGYFATRLAGAPPLRTGNPEPFSGEESKQLQRLLVQRGYDVGKVDGVIGAATRDSIRAMQLQYGLPADGYPSHALLRKLQAGG</sequence>
<dbReference type="AlphaFoldDB" id="A0A1E3VTP8"/>
<dbReference type="SUPFAM" id="SSF47090">
    <property type="entry name" value="PGBD-like"/>
    <property type="match status" value="1"/>
</dbReference>
<reference evidence="4 5" key="1">
    <citation type="journal article" date="2016" name="Environ. Microbiol.">
        <title>New Methyloceanibacter diversity from North Sea sediments includes methanotroph containing solely the soluble methane monooxygenase.</title>
        <authorList>
            <person name="Vekeman B."/>
            <person name="Kerckhof F.M."/>
            <person name="Cremers G."/>
            <person name="de Vos P."/>
            <person name="Vandamme P."/>
            <person name="Boon N."/>
            <person name="Op den Camp H.J."/>
            <person name="Heylen K."/>
        </authorList>
    </citation>
    <scope>NUCLEOTIDE SEQUENCE [LARGE SCALE GENOMIC DNA]</scope>
    <source>
        <strain evidence="4 5">R-67176</strain>
    </source>
</reference>
<dbReference type="SUPFAM" id="SSF53955">
    <property type="entry name" value="Lysozyme-like"/>
    <property type="match status" value="1"/>
</dbReference>
<dbReference type="PANTHER" id="PTHR30163">
    <property type="entry name" value="MEMBRANE-BOUND LYTIC MUREIN TRANSGLYCOSYLASE B"/>
    <property type="match status" value="1"/>
</dbReference>
<dbReference type="Pfam" id="PF01471">
    <property type="entry name" value="PG_binding_1"/>
    <property type="match status" value="1"/>
</dbReference>
<dbReference type="Gene3D" id="1.10.530.10">
    <property type="match status" value="1"/>
</dbReference>
<evidence type="ECO:0000313" key="5">
    <source>
        <dbReference type="Proteomes" id="UP000094172"/>
    </source>
</evidence>
<keyword evidence="5" id="KW-1185">Reference proteome</keyword>
<dbReference type="PANTHER" id="PTHR30163:SF8">
    <property type="entry name" value="LYTIC MUREIN TRANSGLYCOSYLASE"/>
    <property type="match status" value="1"/>
</dbReference>
<evidence type="ECO:0000259" key="2">
    <source>
        <dbReference type="Pfam" id="PF01471"/>
    </source>
</evidence>
<gene>
    <name evidence="4" type="ORF">AUC70_14085</name>
</gene>
<comment type="caution">
    <text evidence="4">The sequence shown here is derived from an EMBL/GenBank/DDBJ whole genome shotgun (WGS) entry which is preliminary data.</text>
</comment>
<dbReference type="Proteomes" id="UP000094172">
    <property type="component" value="Unassembled WGS sequence"/>
</dbReference>
<evidence type="ECO:0000313" key="4">
    <source>
        <dbReference type="EMBL" id="ODR96903.1"/>
    </source>
</evidence>
<dbReference type="InterPro" id="IPR036366">
    <property type="entry name" value="PGBDSf"/>
</dbReference>
<dbReference type="NCBIfam" id="TIGR02283">
    <property type="entry name" value="MltB_2"/>
    <property type="match status" value="1"/>
</dbReference>
<dbReference type="InterPro" id="IPR043426">
    <property type="entry name" value="MltB-like"/>
</dbReference>
<dbReference type="GO" id="GO:0008933">
    <property type="term" value="F:peptidoglycan lytic transglycosylase activity"/>
    <property type="evidence" value="ECO:0007669"/>
    <property type="project" value="TreeGrafter"/>
</dbReference>
<dbReference type="InterPro" id="IPR031304">
    <property type="entry name" value="SLT_2"/>
</dbReference>
<dbReference type="Gene3D" id="1.10.8.350">
    <property type="entry name" value="Bacterial muramidase"/>
    <property type="match status" value="1"/>
</dbReference>
<feature type="chain" id="PRO_5009138627" evidence="1">
    <location>
        <begin position="33"/>
        <end position="410"/>
    </location>
</feature>
<dbReference type="Gene3D" id="1.10.101.10">
    <property type="entry name" value="PGBD-like superfamily/PGBD"/>
    <property type="match status" value="1"/>
</dbReference>
<protein>
    <submittedName>
        <fullName evidence="4">Lytic transglycosylase</fullName>
    </submittedName>
</protein>
<dbReference type="GO" id="GO:0009253">
    <property type="term" value="P:peptidoglycan catabolic process"/>
    <property type="evidence" value="ECO:0007669"/>
    <property type="project" value="TreeGrafter"/>
</dbReference>